<evidence type="ECO:0000313" key="2">
    <source>
        <dbReference type="EMBL" id="KAJ5187608.1"/>
    </source>
</evidence>
<comment type="caution">
    <text evidence="2">The sequence shown here is derived from an EMBL/GenBank/DDBJ whole genome shotgun (WGS) entry which is preliminary data.</text>
</comment>
<gene>
    <name evidence="2" type="ORF">N7449_010602</name>
</gene>
<sequence length="442" mass="48864">MTIQVTLGTLMSTYIPVPSIPQIVSEWASLIPLACHLASPQDDHFTSGDVSLHGRISLILFPRLGTLWGLGRLFSKGSNYFDYASVKGGAARTVWDVNWGSEFPCANGAASAAIEDFALRRLMDQTGVIPKLSIPISDSYVAASSPETPLNNGSDEAPKIRKQILHVYQFRFCQPRRSMRFKIDSFIRSRIPTGLIFIILCGISAIFGLVGAYGSAGLILITAISRLVAWAIVIPRSAGYLSNNEKHDIAYMLTASHVNATEWSLYTGDRAIVDTLLNKPMVHFPEGKQAQLAARWFYFAHALQLVAITYVAAQKGWDGICLVCVLFVHSLYSWTLCGDAKAADWMAREGIEVKVKSYEFGWRTAMLGCIQVFSESKVTRWMDSIVVPHVRRDAFLGVIQGKELEKCLEVQLDEYDLNWINNAASLSVQGGEVLKRDFGVGK</sequence>
<feature type="transmembrane region" description="Helical" evidence="1">
    <location>
        <begin position="296"/>
        <end position="313"/>
    </location>
</feature>
<dbReference type="EMBL" id="JAPQKQ010000007">
    <property type="protein sequence ID" value="KAJ5187608.1"/>
    <property type="molecule type" value="Genomic_DNA"/>
</dbReference>
<dbReference type="AlphaFoldDB" id="A0A9W9J0C1"/>
<feature type="transmembrane region" description="Helical" evidence="1">
    <location>
        <begin position="191"/>
        <end position="210"/>
    </location>
</feature>
<keyword evidence="1" id="KW-0472">Membrane</keyword>
<accession>A0A9W9J0C1</accession>
<proteinExistence type="predicted"/>
<keyword evidence="1" id="KW-0812">Transmembrane</keyword>
<evidence type="ECO:0000256" key="1">
    <source>
        <dbReference type="SAM" id="Phobius"/>
    </source>
</evidence>
<feature type="transmembrane region" description="Helical" evidence="1">
    <location>
        <begin position="216"/>
        <end position="234"/>
    </location>
</feature>
<dbReference type="Proteomes" id="UP001150942">
    <property type="component" value="Unassembled WGS sequence"/>
</dbReference>
<reference evidence="2" key="2">
    <citation type="journal article" date="2023" name="IMA Fungus">
        <title>Comparative genomic study of the Penicillium genus elucidates a diverse pangenome and 15 lateral gene transfer events.</title>
        <authorList>
            <person name="Petersen C."/>
            <person name="Sorensen T."/>
            <person name="Nielsen M.R."/>
            <person name="Sondergaard T.E."/>
            <person name="Sorensen J.L."/>
            <person name="Fitzpatrick D.A."/>
            <person name="Frisvad J.C."/>
            <person name="Nielsen K.L."/>
        </authorList>
    </citation>
    <scope>NUCLEOTIDE SEQUENCE</scope>
    <source>
        <strain evidence="2">IBT 20477</strain>
    </source>
</reference>
<protein>
    <submittedName>
        <fullName evidence="2">Herpesvirus glycoprotein N</fullName>
    </submittedName>
</protein>
<organism evidence="2 3">
    <name type="scientific">Penicillium cf. viridicatum</name>
    <dbReference type="NCBI Taxonomy" id="2972119"/>
    <lineage>
        <taxon>Eukaryota</taxon>
        <taxon>Fungi</taxon>
        <taxon>Dikarya</taxon>
        <taxon>Ascomycota</taxon>
        <taxon>Pezizomycotina</taxon>
        <taxon>Eurotiomycetes</taxon>
        <taxon>Eurotiomycetidae</taxon>
        <taxon>Eurotiales</taxon>
        <taxon>Aspergillaceae</taxon>
        <taxon>Penicillium</taxon>
    </lineage>
</organism>
<dbReference type="OrthoDB" id="3527261at2759"/>
<evidence type="ECO:0000313" key="3">
    <source>
        <dbReference type="Proteomes" id="UP001150942"/>
    </source>
</evidence>
<reference evidence="2" key="1">
    <citation type="submission" date="2022-11" db="EMBL/GenBank/DDBJ databases">
        <authorList>
            <person name="Petersen C."/>
        </authorList>
    </citation>
    <scope>NUCLEOTIDE SEQUENCE</scope>
    <source>
        <strain evidence="2">IBT 20477</strain>
    </source>
</reference>
<keyword evidence="3" id="KW-1185">Reference proteome</keyword>
<keyword evidence="1" id="KW-1133">Transmembrane helix</keyword>
<feature type="transmembrane region" description="Helical" evidence="1">
    <location>
        <begin position="319"/>
        <end position="338"/>
    </location>
</feature>
<name>A0A9W9J0C1_9EURO</name>